<comment type="caution">
    <text evidence="2">The sequence shown here is derived from an EMBL/GenBank/DDBJ whole genome shotgun (WGS) entry which is preliminary data.</text>
</comment>
<dbReference type="AlphaFoldDB" id="A0A9X3CU28"/>
<dbReference type="Pfam" id="PF01564">
    <property type="entry name" value="Spermine_synth"/>
    <property type="match status" value="1"/>
</dbReference>
<gene>
    <name evidence="2" type="ORF">OQ279_01370</name>
</gene>
<evidence type="ECO:0000313" key="3">
    <source>
        <dbReference type="Proteomes" id="UP001148482"/>
    </source>
</evidence>
<dbReference type="EMBL" id="JAPJDA010000002">
    <property type="protein sequence ID" value="MCX2836787.1"/>
    <property type="molecule type" value="Genomic_DNA"/>
</dbReference>
<accession>A0A9X3CU28</accession>
<reference evidence="2" key="1">
    <citation type="submission" date="2022-11" db="EMBL/GenBank/DDBJ databases">
        <title>Salinimicrobium profundisediminis sp. nov., isolated from deep-sea sediment of the Mariana Trench.</title>
        <authorList>
            <person name="Fu H."/>
        </authorList>
    </citation>
    <scope>NUCLEOTIDE SEQUENCE</scope>
    <source>
        <strain evidence="2">MT39</strain>
    </source>
</reference>
<organism evidence="2 3">
    <name type="scientific">Salinimicrobium profundisediminis</name>
    <dbReference type="NCBI Taxonomy" id="2994553"/>
    <lineage>
        <taxon>Bacteria</taxon>
        <taxon>Pseudomonadati</taxon>
        <taxon>Bacteroidota</taxon>
        <taxon>Flavobacteriia</taxon>
        <taxon>Flavobacteriales</taxon>
        <taxon>Flavobacteriaceae</taxon>
        <taxon>Salinimicrobium</taxon>
    </lineage>
</organism>
<keyword evidence="3" id="KW-1185">Reference proteome</keyword>
<keyword evidence="1" id="KW-0620">Polyamine biosynthesis</keyword>
<dbReference type="CDD" id="cd02440">
    <property type="entry name" value="AdoMet_MTases"/>
    <property type="match status" value="1"/>
</dbReference>
<dbReference type="PANTHER" id="PTHR43317">
    <property type="entry name" value="THERMOSPERMINE SYNTHASE ACAULIS5"/>
    <property type="match status" value="1"/>
</dbReference>
<name>A0A9X3CU28_9FLAO</name>
<proteinExistence type="predicted"/>
<dbReference type="InterPro" id="IPR029063">
    <property type="entry name" value="SAM-dependent_MTases_sf"/>
</dbReference>
<dbReference type="RefSeq" id="WP_266067966.1">
    <property type="nucleotide sequence ID" value="NZ_JAPJDA010000002.1"/>
</dbReference>
<protein>
    <submittedName>
        <fullName evidence="2">Fused MFS/spermidine synthase</fullName>
    </submittedName>
</protein>
<dbReference type="PANTHER" id="PTHR43317:SF1">
    <property type="entry name" value="THERMOSPERMINE SYNTHASE ACAULIS5"/>
    <property type="match status" value="1"/>
</dbReference>
<evidence type="ECO:0000256" key="1">
    <source>
        <dbReference type="ARBA" id="ARBA00023115"/>
    </source>
</evidence>
<evidence type="ECO:0000313" key="2">
    <source>
        <dbReference type="EMBL" id="MCX2836787.1"/>
    </source>
</evidence>
<dbReference type="NCBIfam" id="NF037959">
    <property type="entry name" value="MFS_SpdSyn"/>
    <property type="match status" value="1"/>
</dbReference>
<dbReference type="GO" id="GO:0006596">
    <property type="term" value="P:polyamine biosynthetic process"/>
    <property type="evidence" value="ECO:0007669"/>
    <property type="project" value="UniProtKB-KW"/>
</dbReference>
<dbReference type="SUPFAM" id="SSF53335">
    <property type="entry name" value="S-adenosyl-L-methionine-dependent methyltransferases"/>
    <property type="match status" value="1"/>
</dbReference>
<sequence length="213" mass="23779">MKKTFSYLWPLTKKYNSNYNGKLEVTWINGRKVLDSSNANYSYGALQEVLDHGFAEVRADRAAPVLLLGLGGGSAIPLLRNKYGYYGKITAVELDAAVIEIAKNEFNIEAHQPLELLCTDAEAFVASSQQQFGFIIIDLFLDLKVPAQFFTDAFWKNVAALLTADGKVLFNAGINEAHQEHIDYLLKNDTLGIHFQQKENVYGSNTLLLGERK</sequence>
<dbReference type="Gene3D" id="3.40.50.150">
    <property type="entry name" value="Vaccinia Virus protein VP39"/>
    <property type="match status" value="1"/>
</dbReference>
<dbReference type="Proteomes" id="UP001148482">
    <property type="component" value="Unassembled WGS sequence"/>
</dbReference>